<dbReference type="NCBIfam" id="NF000996">
    <property type="entry name" value="PRK00105.1"/>
    <property type="match status" value="1"/>
</dbReference>
<dbReference type="SUPFAM" id="SSF52733">
    <property type="entry name" value="Nicotinate mononucleotide:5,6-dimethylbenzimidazole phosphoribosyltransferase (CobT)"/>
    <property type="match status" value="1"/>
</dbReference>
<comment type="similarity">
    <text evidence="2 10">Belongs to the CobT family.</text>
</comment>
<evidence type="ECO:0000256" key="8">
    <source>
        <dbReference type="ARBA" id="ARBA00030686"/>
    </source>
</evidence>
<dbReference type="NCBIfam" id="TIGR03160">
    <property type="entry name" value="cobT_DBIPRT"/>
    <property type="match status" value="1"/>
</dbReference>
<evidence type="ECO:0000256" key="7">
    <source>
        <dbReference type="ARBA" id="ARBA00022679"/>
    </source>
</evidence>
<dbReference type="Pfam" id="PF02277">
    <property type="entry name" value="DBI_PRT"/>
    <property type="match status" value="1"/>
</dbReference>
<dbReference type="GO" id="GO:0009236">
    <property type="term" value="P:cobalamin biosynthetic process"/>
    <property type="evidence" value="ECO:0007669"/>
    <property type="project" value="UniProtKB-UniRule"/>
</dbReference>
<accession>A0A1C3CTH7</accession>
<keyword evidence="7 10" id="KW-0808">Transferase</keyword>
<comment type="function">
    <text evidence="10">Catalyzes the synthesis of alpha-ribazole-5'-phosphate from nicotinate mononucleotide (NAMN) and 5,6-dimethylbenzimidazole (DMB).</text>
</comment>
<evidence type="ECO:0000313" key="12">
    <source>
        <dbReference type="Proteomes" id="UP000186553"/>
    </source>
</evidence>
<dbReference type="OrthoDB" id="9781491at2"/>
<evidence type="ECO:0000256" key="2">
    <source>
        <dbReference type="ARBA" id="ARBA00007110"/>
    </source>
</evidence>
<dbReference type="FunFam" id="3.40.50.10210:FF:000001">
    <property type="entry name" value="Nicotinate-nucleotide--dimethylbenzimidazole phosphoribosyltransferase"/>
    <property type="match status" value="1"/>
</dbReference>
<name>A0A1C3CTH7_9GAMM</name>
<protein>
    <recommendedName>
        <fullName evidence="4 10">Nicotinate-nucleotide--dimethylbenzimidazole phosphoribosyltransferase</fullName>
        <shortName evidence="10">NN:DBI PRT</shortName>
        <ecNumber evidence="3 10">2.4.2.21</ecNumber>
    </recommendedName>
    <alternativeName>
        <fullName evidence="8 10">N(1)-alpha-phosphoribosyltransferase</fullName>
    </alternativeName>
</protein>
<dbReference type="Gene3D" id="1.10.1610.10">
    <property type="match status" value="1"/>
</dbReference>
<dbReference type="InterPro" id="IPR036087">
    <property type="entry name" value="Nict_dMeBzImd_PRibTrfase_sf"/>
</dbReference>
<evidence type="ECO:0000256" key="1">
    <source>
        <dbReference type="ARBA" id="ARBA00005049"/>
    </source>
</evidence>
<dbReference type="InterPro" id="IPR017846">
    <property type="entry name" value="Nict_dMeBzImd_PRibTrfase_bact"/>
</dbReference>
<feature type="active site" description="Proton acceptor" evidence="10">
    <location>
        <position position="316"/>
    </location>
</feature>
<dbReference type="AlphaFoldDB" id="A0A1C3CTH7"/>
<dbReference type="EC" id="2.4.2.21" evidence="3 10"/>
<evidence type="ECO:0000256" key="10">
    <source>
        <dbReference type="HAMAP-Rule" id="MF_00230"/>
    </source>
</evidence>
<dbReference type="PANTHER" id="PTHR43463">
    <property type="entry name" value="NICOTINATE-NUCLEOTIDE--DIMETHYLBENZIMIDAZOLE PHOSPHORIBOSYLTRANSFERASE"/>
    <property type="match status" value="1"/>
</dbReference>
<dbReference type="Gene3D" id="3.40.50.10210">
    <property type="match status" value="1"/>
</dbReference>
<comment type="pathway">
    <text evidence="1 10">Nucleoside biosynthesis; alpha-ribazole biosynthesis; alpha-ribazole from 5,6-dimethylbenzimidazole: step 1/2.</text>
</comment>
<keyword evidence="5 10" id="KW-0169">Cobalamin biosynthesis</keyword>
<evidence type="ECO:0000313" key="11">
    <source>
        <dbReference type="EMBL" id="ODA12041.1"/>
    </source>
</evidence>
<keyword evidence="12" id="KW-1185">Reference proteome</keyword>
<dbReference type="STRING" id="1891224.BBP83_12840"/>
<dbReference type="InterPro" id="IPR003200">
    <property type="entry name" value="Nict_dMeBzImd_PRibTrfase"/>
</dbReference>
<dbReference type="UniPathway" id="UPA00061">
    <property type="reaction ID" value="UER00516"/>
</dbReference>
<evidence type="ECO:0000256" key="3">
    <source>
        <dbReference type="ARBA" id="ARBA00011991"/>
    </source>
</evidence>
<organism evidence="11 12">
    <name type="scientific">Acinetobacter celticus</name>
    <dbReference type="NCBI Taxonomy" id="1891224"/>
    <lineage>
        <taxon>Bacteria</taxon>
        <taxon>Pseudomonadati</taxon>
        <taxon>Pseudomonadota</taxon>
        <taxon>Gammaproteobacteria</taxon>
        <taxon>Moraxellales</taxon>
        <taxon>Moraxellaceae</taxon>
        <taxon>Acinetobacter</taxon>
    </lineage>
</organism>
<dbReference type="HAMAP" id="MF_00230">
    <property type="entry name" value="CobT"/>
    <property type="match status" value="1"/>
</dbReference>
<dbReference type="CDD" id="cd02439">
    <property type="entry name" value="DMB-PRT_CobT"/>
    <property type="match status" value="1"/>
</dbReference>
<dbReference type="InterPro" id="IPR023195">
    <property type="entry name" value="Nict_dMeBzImd_PRibTrfase_N"/>
</dbReference>
<dbReference type="PANTHER" id="PTHR43463:SF1">
    <property type="entry name" value="NICOTINATE-NUCLEOTIDE--DIMETHYLBENZIMIDAZOLE PHOSPHORIBOSYLTRANSFERASE"/>
    <property type="match status" value="1"/>
</dbReference>
<comment type="catalytic activity">
    <reaction evidence="9 10">
        <text>5,6-dimethylbenzimidazole + nicotinate beta-D-ribonucleotide = alpha-ribazole 5'-phosphate + nicotinate + H(+)</text>
        <dbReference type="Rhea" id="RHEA:11196"/>
        <dbReference type="ChEBI" id="CHEBI:15378"/>
        <dbReference type="ChEBI" id="CHEBI:15890"/>
        <dbReference type="ChEBI" id="CHEBI:32544"/>
        <dbReference type="ChEBI" id="CHEBI:57502"/>
        <dbReference type="ChEBI" id="CHEBI:57918"/>
        <dbReference type="EC" id="2.4.2.21"/>
    </reaction>
</comment>
<evidence type="ECO:0000256" key="6">
    <source>
        <dbReference type="ARBA" id="ARBA00022676"/>
    </source>
</evidence>
<evidence type="ECO:0000256" key="4">
    <source>
        <dbReference type="ARBA" id="ARBA00015486"/>
    </source>
</evidence>
<dbReference type="RefSeq" id="WP_068889563.1">
    <property type="nucleotide sequence ID" value="NZ_CBCRUU010000015.1"/>
</dbReference>
<proteinExistence type="inferred from homology"/>
<gene>
    <name evidence="10" type="primary">cobT</name>
    <name evidence="11" type="ORF">BBP83_12840</name>
</gene>
<evidence type="ECO:0000256" key="9">
    <source>
        <dbReference type="ARBA" id="ARBA00047340"/>
    </source>
</evidence>
<comment type="caution">
    <text evidence="11">The sequence shown here is derived from an EMBL/GenBank/DDBJ whole genome shotgun (WGS) entry which is preliminary data.</text>
</comment>
<dbReference type="EMBL" id="MBDL01000013">
    <property type="protein sequence ID" value="ODA12041.1"/>
    <property type="molecule type" value="Genomic_DNA"/>
</dbReference>
<evidence type="ECO:0000256" key="5">
    <source>
        <dbReference type="ARBA" id="ARBA00022573"/>
    </source>
</evidence>
<reference evidence="11 12" key="1">
    <citation type="submission" date="2016-07" db="EMBL/GenBank/DDBJ databases">
        <title>Acinetobacter sp. ANC 4603.</title>
        <authorList>
            <person name="Radolfova-Krizova L."/>
            <person name="Nemec A."/>
        </authorList>
    </citation>
    <scope>NUCLEOTIDE SEQUENCE [LARGE SCALE GENOMIC DNA]</scope>
    <source>
        <strain evidence="11 12">ANC 4603</strain>
    </source>
</reference>
<dbReference type="GO" id="GO:0008939">
    <property type="term" value="F:nicotinate-nucleotide-dimethylbenzimidazole phosphoribosyltransferase activity"/>
    <property type="evidence" value="ECO:0007669"/>
    <property type="project" value="UniProtKB-UniRule"/>
</dbReference>
<keyword evidence="6 10" id="KW-0328">Glycosyltransferase</keyword>
<dbReference type="Proteomes" id="UP000186553">
    <property type="component" value="Unassembled WGS sequence"/>
</dbReference>
<sequence length="350" mass="37200">MNWWLEACQIPNEEARLQAEARQLQLTKPTGSLSELERTAVTLASLQNSAKPNVNSPWITIFAGDHGVMEENISAYPQAVTRQMLQNFTSGGACISVIAKEYNAALQVIDCGSVGEPYEYVGVERHCIISGTANFAKQVAMTEEQCRQAMQLGLLSAEKALENGASIYIAGEMGIGNTCSASAVACFLLNEPAEQLTGVGTGIRAEQLAHKKNVIDQALALHKNYVGTDTFKALCAVGGLEIAAMTGAYIRCAQIGLPIVVDGFISTVSALVAVHLNPAVRDWMLFGHQSAEYGHRRLLNELSAAPLLKLNLRLGEGSGAGAALGIIKLACSLHNNMATFAEAAVIGDKI</sequence>